<accession>A0A9Q3IHW1</accession>
<comment type="caution">
    <text evidence="2">The sequence shown here is derived from an EMBL/GenBank/DDBJ whole genome shotgun (WGS) entry which is preliminary data.</text>
</comment>
<evidence type="ECO:0000313" key="3">
    <source>
        <dbReference type="Proteomes" id="UP000765509"/>
    </source>
</evidence>
<feature type="compositionally biased region" description="Low complexity" evidence="1">
    <location>
        <begin position="57"/>
        <end position="76"/>
    </location>
</feature>
<name>A0A9Q3IHW1_9BASI</name>
<protein>
    <submittedName>
        <fullName evidence="2">Uncharacterized protein</fullName>
    </submittedName>
</protein>
<gene>
    <name evidence="2" type="ORF">O181_079395</name>
</gene>
<feature type="region of interest" description="Disordered" evidence="1">
    <location>
        <begin position="1"/>
        <end position="115"/>
    </location>
</feature>
<keyword evidence="3" id="KW-1185">Reference proteome</keyword>
<dbReference type="Proteomes" id="UP000765509">
    <property type="component" value="Unassembled WGS sequence"/>
</dbReference>
<feature type="compositionally biased region" description="Polar residues" evidence="1">
    <location>
        <begin position="32"/>
        <end position="53"/>
    </location>
</feature>
<reference evidence="2" key="1">
    <citation type="submission" date="2021-03" db="EMBL/GenBank/DDBJ databases">
        <title>Draft genome sequence of rust myrtle Austropuccinia psidii MF-1, a brazilian biotype.</title>
        <authorList>
            <person name="Quecine M.C."/>
            <person name="Pachon D.M.R."/>
            <person name="Bonatelli M.L."/>
            <person name="Correr F.H."/>
            <person name="Franceschini L.M."/>
            <person name="Leite T.F."/>
            <person name="Margarido G.R.A."/>
            <person name="Almeida C.A."/>
            <person name="Ferrarezi J.A."/>
            <person name="Labate C.A."/>
        </authorList>
    </citation>
    <scope>NUCLEOTIDE SEQUENCE</scope>
    <source>
        <strain evidence="2">MF-1</strain>
    </source>
</reference>
<proteinExistence type="predicted"/>
<sequence length="115" mass="12589">MDSHQEVQTPGGEENQHKENQAAIQAIEEHLNQTGATMINSGSQGVKQPNSPVAPNHSSTSGSVSKSHHSSQSQVVSRRRQGYKGKNKTSFRKRQKESGPMSQKLLDLVKEVKIS</sequence>
<dbReference type="EMBL" id="AVOT02044328">
    <property type="protein sequence ID" value="MBW0539680.1"/>
    <property type="molecule type" value="Genomic_DNA"/>
</dbReference>
<organism evidence="2 3">
    <name type="scientific">Austropuccinia psidii MF-1</name>
    <dbReference type="NCBI Taxonomy" id="1389203"/>
    <lineage>
        <taxon>Eukaryota</taxon>
        <taxon>Fungi</taxon>
        <taxon>Dikarya</taxon>
        <taxon>Basidiomycota</taxon>
        <taxon>Pucciniomycotina</taxon>
        <taxon>Pucciniomycetes</taxon>
        <taxon>Pucciniales</taxon>
        <taxon>Sphaerophragmiaceae</taxon>
        <taxon>Austropuccinia</taxon>
    </lineage>
</organism>
<evidence type="ECO:0000256" key="1">
    <source>
        <dbReference type="SAM" id="MobiDB-lite"/>
    </source>
</evidence>
<evidence type="ECO:0000313" key="2">
    <source>
        <dbReference type="EMBL" id="MBW0539680.1"/>
    </source>
</evidence>
<dbReference type="AlphaFoldDB" id="A0A9Q3IHW1"/>
<feature type="compositionally biased region" description="Basic residues" evidence="1">
    <location>
        <begin position="77"/>
        <end position="95"/>
    </location>
</feature>